<dbReference type="EMBL" id="DYWO01000377">
    <property type="protein sequence ID" value="HJF50587.1"/>
    <property type="molecule type" value="Genomic_DNA"/>
</dbReference>
<reference evidence="2" key="1">
    <citation type="journal article" date="2021" name="PeerJ">
        <title>Extensive microbial diversity within the chicken gut microbiome revealed by metagenomics and culture.</title>
        <authorList>
            <person name="Gilroy R."/>
            <person name="Ravi A."/>
            <person name="Getino M."/>
            <person name="Pursley I."/>
            <person name="Horton D.L."/>
            <person name="Alikhan N.F."/>
            <person name="Baker D."/>
            <person name="Gharbi K."/>
            <person name="Hall N."/>
            <person name="Watson M."/>
            <person name="Adriaenssens E.M."/>
            <person name="Foster-Nyarko E."/>
            <person name="Jarju S."/>
            <person name="Secka A."/>
            <person name="Antonio M."/>
            <person name="Oren A."/>
            <person name="Chaudhuri R.R."/>
            <person name="La Ragione R."/>
            <person name="Hildebrand F."/>
            <person name="Pallen M.J."/>
        </authorList>
    </citation>
    <scope>NUCLEOTIDE SEQUENCE</scope>
    <source>
        <strain evidence="2">1647</strain>
    </source>
</reference>
<evidence type="ECO:0000313" key="3">
    <source>
        <dbReference type="Proteomes" id="UP000775129"/>
    </source>
</evidence>
<dbReference type="AlphaFoldDB" id="A0A921KRD6"/>
<sequence length="35" mass="3978">MNDTLDPIDVQAAGPGLQRFFETYFPVPAPWEVVR</sequence>
<feature type="domain" description="Stealth protein CR4 conserved region 4" evidence="1">
    <location>
        <begin position="1"/>
        <end position="32"/>
    </location>
</feature>
<organism evidence="2 3">
    <name type="scientific">Brachybacterium paraconglomeratum</name>
    <dbReference type="NCBI Taxonomy" id="173362"/>
    <lineage>
        <taxon>Bacteria</taxon>
        <taxon>Bacillati</taxon>
        <taxon>Actinomycetota</taxon>
        <taxon>Actinomycetes</taxon>
        <taxon>Micrococcales</taxon>
        <taxon>Dermabacteraceae</taxon>
        <taxon>Brachybacterium</taxon>
    </lineage>
</organism>
<dbReference type="Pfam" id="PF17103">
    <property type="entry name" value="Stealth_CR4"/>
    <property type="match status" value="1"/>
</dbReference>
<protein>
    <recommendedName>
        <fullName evidence="1">Stealth protein CR4 conserved region 4 domain-containing protein</fullName>
    </recommendedName>
</protein>
<evidence type="ECO:0000313" key="2">
    <source>
        <dbReference type="EMBL" id="HJF50587.1"/>
    </source>
</evidence>
<accession>A0A921KRD6</accession>
<proteinExistence type="predicted"/>
<dbReference type="InterPro" id="IPR031356">
    <property type="entry name" value="Stealth_CR4"/>
</dbReference>
<comment type="caution">
    <text evidence="2">The sequence shown here is derived from an EMBL/GenBank/DDBJ whole genome shotgun (WGS) entry which is preliminary data.</text>
</comment>
<gene>
    <name evidence="2" type="ORF">K8W24_12495</name>
</gene>
<evidence type="ECO:0000259" key="1">
    <source>
        <dbReference type="Pfam" id="PF17103"/>
    </source>
</evidence>
<reference evidence="2" key="2">
    <citation type="submission" date="2021-09" db="EMBL/GenBank/DDBJ databases">
        <authorList>
            <person name="Gilroy R."/>
        </authorList>
    </citation>
    <scope>NUCLEOTIDE SEQUENCE</scope>
    <source>
        <strain evidence="2">1647</strain>
    </source>
</reference>
<name>A0A921KRD6_9MICO</name>
<dbReference type="Proteomes" id="UP000775129">
    <property type="component" value="Unassembled WGS sequence"/>
</dbReference>